<evidence type="ECO:0000259" key="1">
    <source>
        <dbReference type="Pfam" id="PF02470"/>
    </source>
</evidence>
<reference evidence="2 3" key="1">
    <citation type="journal article" date="2016" name="Environ. Microbiol.">
        <title>New Methyloceanibacter diversity from North Sea sediments includes methanotroph containing solely the soluble methane monooxygenase.</title>
        <authorList>
            <person name="Vekeman B."/>
            <person name="Kerckhof F.M."/>
            <person name="Cremers G."/>
            <person name="de Vos P."/>
            <person name="Vandamme P."/>
            <person name="Boon N."/>
            <person name="Op den Camp H.J."/>
            <person name="Heylen K."/>
        </authorList>
    </citation>
    <scope>NUCLEOTIDE SEQUENCE [LARGE SCALE GENOMIC DNA]</scope>
    <source>
        <strain evidence="2 3">R-67176</strain>
    </source>
</reference>
<dbReference type="STRING" id="1774970.AUC70_12785"/>
<sequence>MYWLENKGGFGERETYRLQFESAVPGLYVGSAVLFNGIRVGDVASVSLNPAQPQQVLATISVMKDTPIREDTVVNVEQQGLTGGVAVTLTGGTSTQPLAENDGLATLVAPPDVGRDWTQSARDAFQEVEQILDENRVPVQEAIKNIEVFTTPWPATPTRLTEFSRASNG</sequence>
<dbReference type="EMBL" id="LPWE01000002">
    <property type="protein sequence ID" value="ODR97146.1"/>
    <property type="molecule type" value="Genomic_DNA"/>
</dbReference>
<protein>
    <recommendedName>
        <fullName evidence="1">Mce/MlaD domain-containing protein</fullName>
    </recommendedName>
</protein>
<dbReference type="InterPro" id="IPR003399">
    <property type="entry name" value="Mce/MlaD"/>
</dbReference>
<evidence type="ECO:0000313" key="3">
    <source>
        <dbReference type="Proteomes" id="UP000094172"/>
    </source>
</evidence>
<dbReference type="PANTHER" id="PTHR36698:SF2">
    <property type="entry name" value="MCE_MLAD DOMAIN-CONTAINING PROTEIN"/>
    <property type="match status" value="1"/>
</dbReference>
<dbReference type="Proteomes" id="UP000094172">
    <property type="component" value="Unassembled WGS sequence"/>
</dbReference>
<dbReference type="AlphaFoldDB" id="A0A1E3VW21"/>
<dbReference type="Pfam" id="PF02470">
    <property type="entry name" value="MlaD"/>
    <property type="match status" value="1"/>
</dbReference>
<comment type="caution">
    <text evidence="2">The sequence shown here is derived from an EMBL/GenBank/DDBJ whole genome shotgun (WGS) entry which is preliminary data.</text>
</comment>
<feature type="domain" description="Mce/MlaD" evidence="1">
    <location>
        <begin position="15"/>
        <end position="92"/>
    </location>
</feature>
<evidence type="ECO:0000313" key="2">
    <source>
        <dbReference type="EMBL" id="ODR97146.1"/>
    </source>
</evidence>
<organism evidence="2 3">
    <name type="scientific">Methyloceanibacter stevinii</name>
    <dbReference type="NCBI Taxonomy" id="1774970"/>
    <lineage>
        <taxon>Bacteria</taxon>
        <taxon>Pseudomonadati</taxon>
        <taxon>Pseudomonadota</taxon>
        <taxon>Alphaproteobacteria</taxon>
        <taxon>Hyphomicrobiales</taxon>
        <taxon>Hyphomicrobiaceae</taxon>
        <taxon>Methyloceanibacter</taxon>
    </lineage>
</organism>
<proteinExistence type="predicted"/>
<gene>
    <name evidence="2" type="ORF">AUC70_12785</name>
</gene>
<dbReference type="PANTHER" id="PTHR36698">
    <property type="entry name" value="BLL5892 PROTEIN"/>
    <property type="match status" value="1"/>
</dbReference>
<dbReference type="RefSeq" id="WP_069443151.1">
    <property type="nucleotide sequence ID" value="NZ_LPWE01000002.1"/>
</dbReference>
<accession>A0A1E3VW21</accession>
<keyword evidence="3" id="KW-1185">Reference proteome</keyword>
<name>A0A1E3VW21_9HYPH</name>